<keyword evidence="2" id="KW-1185">Reference proteome</keyword>
<evidence type="ECO:0000313" key="2">
    <source>
        <dbReference type="Proteomes" id="UP000294555"/>
    </source>
</evidence>
<comment type="caution">
    <text evidence="1">The sequence shown here is derived from an EMBL/GenBank/DDBJ whole genome shotgun (WGS) entry which is preliminary data.</text>
</comment>
<dbReference type="EMBL" id="SJOI01000001">
    <property type="protein sequence ID" value="TCL05926.1"/>
    <property type="molecule type" value="Genomic_DNA"/>
</dbReference>
<proteinExistence type="predicted"/>
<name>A0A4R1NMD6_9GAMM</name>
<evidence type="ECO:0000313" key="1">
    <source>
        <dbReference type="EMBL" id="TCL05926.1"/>
    </source>
</evidence>
<organism evidence="1 2">
    <name type="scientific">Sodalis ligni</name>
    <dbReference type="NCBI Taxonomy" id="2697027"/>
    <lineage>
        <taxon>Bacteria</taxon>
        <taxon>Pseudomonadati</taxon>
        <taxon>Pseudomonadota</taxon>
        <taxon>Gammaproteobacteria</taxon>
        <taxon>Enterobacterales</taxon>
        <taxon>Bruguierivoracaceae</taxon>
        <taxon>Sodalis</taxon>
    </lineage>
</organism>
<accession>A0A4R1NMD6</accession>
<evidence type="ECO:0008006" key="3">
    <source>
        <dbReference type="Google" id="ProtNLM"/>
    </source>
</evidence>
<dbReference type="RefSeq" id="WP_132924903.1">
    <property type="nucleotide sequence ID" value="NZ_SJOI01000001.1"/>
</dbReference>
<gene>
    <name evidence="1" type="ORF">EZJ58_4148</name>
</gene>
<reference evidence="1 2" key="1">
    <citation type="submission" date="2019-02" db="EMBL/GenBank/DDBJ databases">
        <title>Investigation of anaerobic lignin degradation for improved lignocellulosic biofuels.</title>
        <authorList>
            <person name="Deangelis K."/>
        </authorList>
    </citation>
    <scope>NUCLEOTIDE SEQUENCE [LARGE SCALE GENOMIC DNA]</scope>
    <source>
        <strain evidence="1 2">159R</strain>
    </source>
</reference>
<dbReference type="AlphaFoldDB" id="A0A4R1NMD6"/>
<sequence length="62" mass="7075">MYDSSPLNLEEIVDHCRALAYAAIEIPHLVVKELLLYILSERLDLLDRTLDGEIVEDSVVLH</sequence>
<protein>
    <recommendedName>
        <fullName evidence="3">Prophage protein</fullName>
    </recommendedName>
</protein>
<dbReference type="Proteomes" id="UP000294555">
    <property type="component" value="Unassembled WGS sequence"/>
</dbReference>
<dbReference type="OrthoDB" id="6467005at2"/>